<name>A0A0G0NAK3_9BACT</name>
<dbReference type="AlphaFoldDB" id="A0A0G0NAK3"/>
<gene>
    <name evidence="1" type="ORF">US96_C0040G0013</name>
</gene>
<dbReference type="EMBL" id="LBUZ01000040">
    <property type="protein sequence ID" value="KKQ74121.1"/>
    <property type="molecule type" value="Genomic_DNA"/>
</dbReference>
<evidence type="ECO:0000313" key="2">
    <source>
        <dbReference type="Proteomes" id="UP000034181"/>
    </source>
</evidence>
<evidence type="ECO:0000313" key="1">
    <source>
        <dbReference type="EMBL" id="KKQ74121.1"/>
    </source>
</evidence>
<comment type="caution">
    <text evidence="1">The sequence shown here is derived from an EMBL/GenBank/DDBJ whole genome shotgun (WGS) entry which is preliminary data.</text>
</comment>
<protein>
    <submittedName>
        <fullName evidence="1">Uncharacterized protein</fullName>
    </submittedName>
</protein>
<dbReference type="Proteomes" id="UP000034181">
    <property type="component" value="Unassembled WGS sequence"/>
</dbReference>
<sequence length="296" mass="32988">MPGTKSPHYEFLRDKWIKKHKDLQATLSKKHKKSFEFLANNTKQLAVGSLGGLILLASPIQTEPPKHTQSQQETNTQTLGTIDNSAFLIADLGKVLPDTVRPLTEGEETKIDEILSSKFGMKVSEELNGLRLNRSYGLIGAEQHLARYPGDNMSTHFDGNLDDSTKYYSSGMAPGLGAWGYFATSRANMTDEDSEREKYYIATQTFLAPDFNNKVAVYRDFFKYRKMLVVNPHNGHAMVVVIGDAGPAEWTGKHLGGSPEVMKYLERVDGRGRGPVLYYFIDDPDDSIPLGPIEPL</sequence>
<organism evidence="1 2">
    <name type="scientific">Candidatus Woesebacteria bacterium GW2011_GWB1_38_5b</name>
    <dbReference type="NCBI Taxonomy" id="1618569"/>
    <lineage>
        <taxon>Bacteria</taxon>
        <taxon>Candidatus Woeseibacteriota</taxon>
    </lineage>
</organism>
<proteinExistence type="predicted"/>
<accession>A0A0G0NAK3</accession>
<reference evidence="1 2" key="1">
    <citation type="journal article" date="2015" name="Nature">
        <title>rRNA introns, odd ribosomes, and small enigmatic genomes across a large radiation of phyla.</title>
        <authorList>
            <person name="Brown C.T."/>
            <person name="Hug L.A."/>
            <person name="Thomas B.C."/>
            <person name="Sharon I."/>
            <person name="Castelle C.J."/>
            <person name="Singh A."/>
            <person name="Wilkins M.J."/>
            <person name="Williams K.H."/>
            <person name="Banfield J.F."/>
        </authorList>
    </citation>
    <scope>NUCLEOTIDE SEQUENCE [LARGE SCALE GENOMIC DNA]</scope>
</reference>